<reference evidence="2" key="1">
    <citation type="journal article" date="2012" name="BMC Genomics">
        <title>Comparative genomics of the white-rot fungi, Phanerochaete carnosa and P. chrysosporium, to elucidate the genetic basis of the distinct wood types they colonize.</title>
        <authorList>
            <person name="Suzuki H."/>
            <person name="MacDonald J."/>
            <person name="Syed K."/>
            <person name="Salamov A."/>
            <person name="Hori C."/>
            <person name="Aerts A."/>
            <person name="Henrissat B."/>
            <person name="Wiebenga A."/>
            <person name="vanKuyk P.A."/>
            <person name="Barry K."/>
            <person name="Lindquist E."/>
            <person name="LaButti K."/>
            <person name="Lapidus A."/>
            <person name="Lucas S."/>
            <person name="Coutinho P."/>
            <person name="Gong Y."/>
            <person name="Samejima M."/>
            <person name="Mahadevan R."/>
            <person name="Abou-Zaid M."/>
            <person name="de Vries R.P."/>
            <person name="Igarashi K."/>
            <person name="Yadav J.S."/>
            <person name="Grigoriev I.V."/>
            <person name="Master E.R."/>
        </authorList>
    </citation>
    <scope>NUCLEOTIDE SEQUENCE [LARGE SCALE GENOMIC DNA]</scope>
    <source>
        <strain evidence="2">HHB-10118-sp</strain>
    </source>
</reference>
<dbReference type="RefSeq" id="XP_007392666.1">
    <property type="nucleotide sequence ID" value="XM_007392604.1"/>
</dbReference>
<dbReference type="EMBL" id="JH930469">
    <property type="protein sequence ID" value="EKM60122.1"/>
    <property type="molecule type" value="Genomic_DNA"/>
</dbReference>
<dbReference type="SUPFAM" id="SSF49899">
    <property type="entry name" value="Concanavalin A-like lectins/glucanases"/>
    <property type="match status" value="1"/>
</dbReference>
<dbReference type="GO" id="GO:0006508">
    <property type="term" value="P:proteolysis"/>
    <property type="evidence" value="ECO:0007669"/>
    <property type="project" value="InterPro"/>
</dbReference>
<dbReference type="GO" id="GO:0070007">
    <property type="term" value="F:glutamic-type endopeptidase activity"/>
    <property type="evidence" value="ECO:0007669"/>
    <property type="project" value="InterPro"/>
</dbReference>
<feature type="chain" id="PRO_5003886333" evidence="1">
    <location>
        <begin position="21"/>
        <end position="246"/>
    </location>
</feature>
<dbReference type="KEGG" id="pco:PHACADRAFT_192524"/>
<protein>
    <submittedName>
        <fullName evidence="2">Uncharacterized protein</fullName>
    </submittedName>
</protein>
<organism evidence="2 3">
    <name type="scientific">Phanerochaete carnosa (strain HHB-10118-sp)</name>
    <name type="common">White-rot fungus</name>
    <name type="synonym">Peniophora carnosa</name>
    <dbReference type="NCBI Taxonomy" id="650164"/>
    <lineage>
        <taxon>Eukaryota</taxon>
        <taxon>Fungi</taxon>
        <taxon>Dikarya</taxon>
        <taxon>Basidiomycota</taxon>
        <taxon>Agaricomycotina</taxon>
        <taxon>Agaricomycetes</taxon>
        <taxon>Polyporales</taxon>
        <taxon>Phanerochaetaceae</taxon>
        <taxon>Phanerochaete</taxon>
    </lineage>
</organism>
<accession>K5XB04</accession>
<dbReference type="Gene3D" id="2.60.120.700">
    <property type="entry name" value="Peptidase G1"/>
    <property type="match status" value="1"/>
</dbReference>
<dbReference type="InterPro" id="IPR013320">
    <property type="entry name" value="ConA-like_dom_sf"/>
</dbReference>
<evidence type="ECO:0000313" key="3">
    <source>
        <dbReference type="Proteomes" id="UP000008370"/>
    </source>
</evidence>
<dbReference type="HOGENOM" id="CLU_066466_4_0_1"/>
<dbReference type="Pfam" id="PF01828">
    <property type="entry name" value="Peptidase_A4"/>
    <property type="match status" value="1"/>
</dbReference>
<dbReference type="AlphaFoldDB" id="K5XB04"/>
<dbReference type="GeneID" id="18910839"/>
<proteinExistence type="predicted"/>
<gene>
    <name evidence="2" type="ORF">PHACADRAFT_192524</name>
</gene>
<dbReference type="OrthoDB" id="3254669at2759"/>
<dbReference type="PANTHER" id="PTHR37536">
    <property type="entry name" value="PUTATIVE (AFU_ORTHOLOGUE AFUA_3G02970)-RELATED"/>
    <property type="match status" value="1"/>
</dbReference>
<keyword evidence="3" id="KW-1185">Reference proteome</keyword>
<dbReference type="InterPro" id="IPR038656">
    <property type="entry name" value="Peptidase_G1_sf"/>
</dbReference>
<evidence type="ECO:0000313" key="2">
    <source>
        <dbReference type="EMBL" id="EKM60122.1"/>
    </source>
</evidence>
<sequence>MYSTISFVLALAATVAVSLPSPMNRREVRVAARQSNNELTETFAGAFLTTTTGTITSASASFSVPGVKTPAGGDFAATASVFVGLGMDMFQCSNSFMGGIIASTNSGSSTFAAVGIESDGQIIDIPNFIVSAGDDITMSINATDSTTGTVHILNQNTGGIVSLDIPTDTVCSGTVSWLVTDLVFGGNLAPLAAFGTVDFVDASAQTSSGPLDLSGATVLDMIQNNVVLTSSTLTSSTVSVLDLNAV</sequence>
<dbReference type="CDD" id="cd13426">
    <property type="entry name" value="Peptidase_G1"/>
    <property type="match status" value="1"/>
</dbReference>
<evidence type="ECO:0000256" key="1">
    <source>
        <dbReference type="SAM" id="SignalP"/>
    </source>
</evidence>
<dbReference type="InterPro" id="IPR000250">
    <property type="entry name" value="Peptidase_G1"/>
</dbReference>
<dbReference type="Proteomes" id="UP000008370">
    <property type="component" value="Unassembled WGS sequence"/>
</dbReference>
<name>K5XB04_PHACS</name>
<dbReference type="InParanoid" id="K5XB04"/>
<dbReference type="PANTHER" id="PTHR37536:SF1">
    <property type="entry name" value="ASPERGILLOPEPSIN, PUTAITVE (AFU_ORTHOLOGUE AFUA_7G01200)"/>
    <property type="match status" value="1"/>
</dbReference>
<feature type="signal peptide" evidence="1">
    <location>
        <begin position="1"/>
        <end position="20"/>
    </location>
</feature>
<keyword evidence="1" id="KW-0732">Signal</keyword>